<dbReference type="AlphaFoldDB" id="A0A081BPM0"/>
<sequence length="307" mass="32656">MNRGKKNYALIGLLFGFVMLGGAISCQKDDSNSPVSPAVNIPTFPKAEQRADRESFAAENFYANENSACQLSARPEKESFLVSVPAGDFRITYTTWLGTFYVAARAEKCATLRIGLSPCDEVKSVSIQRGAITGIGCSTWPSGPVTLYSWPCGGTAECSQVFASDGTSPIVLLDGGGSSVNPLPTCPISPVSCSGNNCSGASAPVQLQCPGFGEGRVGITSPRTDTFIVEMGRAAGKFRFYHETYTVPDRMVISYEGRTLFDSGCNGAEGTESLSYSGRETHLTVTVSSLCSWGNNTDWNFEVGCPQ</sequence>
<accession>A0A081BPM0</accession>
<dbReference type="Proteomes" id="UP000030700">
    <property type="component" value="Unassembled WGS sequence"/>
</dbReference>
<dbReference type="EMBL" id="DF820458">
    <property type="protein sequence ID" value="GAK52336.1"/>
    <property type="molecule type" value="Genomic_DNA"/>
</dbReference>
<gene>
    <name evidence="1" type="ORF">U14_03587</name>
</gene>
<evidence type="ECO:0000313" key="2">
    <source>
        <dbReference type="Proteomes" id="UP000030700"/>
    </source>
</evidence>
<evidence type="ECO:0000313" key="1">
    <source>
        <dbReference type="EMBL" id="GAK52336.1"/>
    </source>
</evidence>
<dbReference type="PROSITE" id="PS51257">
    <property type="entry name" value="PROKAR_LIPOPROTEIN"/>
    <property type="match status" value="1"/>
</dbReference>
<proteinExistence type="predicted"/>
<name>A0A081BPM0_9BACT</name>
<protein>
    <submittedName>
        <fullName evidence="1">Reverse gyrase</fullName>
    </submittedName>
</protein>
<dbReference type="HOGENOM" id="CLU_905061_0_0_0"/>
<keyword evidence="2" id="KW-1185">Reference proteome</keyword>
<organism evidence="1">
    <name type="scientific">Candidatus Moduliflexus flocculans</name>
    <dbReference type="NCBI Taxonomy" id="1499966"/>
    <lineage>
        <taxon>Bacteria</taxon>
        <taxon>Candidatus Moduliflexota</taxon>
        <taxon>Candidatus Moduliflexia</taxon>
        <taxon>Candidatus Moduliflexales</taxon>
        <taxon>Candidatus Moduliflexaceae</taxon>
    </lineage>
</organism>
<reference evidence="1" key="1">
    <citation type="journal article" date="2015" name="PeerJ">
        <title>First genomic representation of candidate bacterial phylum KSB3 points to enhanced environmental sensing as a trigger of wastewater bulking.</title>
        <authorList>
            <person name="Sekiguchi Y."/>
            <person name="Ohashi A."/>
            <person name="Parks D.H."/>
            <person name="Yamauchi T."/>
            <person name="Tyson G.W."/>
            <person name="Hugenholtz P."/>
        </authorList>
    </citation>
    <scope>NUCLEOTIDE SEQUENCE [LARGE SCALE GENOMIC DNA]</scope>
</reference>